<accession>A0A183BLQ0</accession>
<sequence>MDHDTKWLADILRRAAQMSYLPCGSQCLQRECRGSQCLRGGIWRHKNVQTPHEIFNETVLIVMAAVLFQDVHVEPIR</sequence>
<proteinExistence type="predicted"/>
<organism evidence="1 2">
    <name type="scientific">Globodera pallida</name>
    <name type="common">Potato cyst nematode worm</name>
    <name type="synonym">Heterodera pallida</name>
    <dbReference type="NCBI Taxonomy" id="36090"/>
    <lineage>
        <taxon>Eukaryota</taxon>
        <taxon>Metazoa</taxon>
        <taxon>Ecdysozoa</taxon>
        <taxon>Nematoda</taxon>
        <taxon>Chromadorea</taxon>
        <taxon>Rhabditida</taxon>
        <taxon>Tylenchina</taxon>
        <taxon>Tylenchomorpha</taxon>
        <taxon>Tylenchoidea</taxon>
        <taxon>Heteroderidae</taxon>
        <taxon>Heteroderinae</taxon>
        <taxon>Globodera</taxon>
    </lineage>
</organism>
<reference evidence="2" key="2">
    <citation type="submission" date="2016-06" db="UniProtKB">
        <authorList>
            <consortium name="WormBaseParasite"/>
        </authorList>
    </citation>
    <scope>IDENTIFICATION</scope>
</reference>
<evidence type="ECO:0000313" key="1">
    <source>
        <dbReference type="Proteomes" id="UP000050741"/>
    </source>
</evidence>
<reference evidence="1" key="1">
    <citation type="submission" date="2014-05" db="EMBL/GenBank/DDBJ databases">
        <title>The genome and life-stage specific transcriptomes of Globodera pallida elucidate key aspects of plant parasitism by a cyst nematode.</title>
        <authorList>
            <person name="Cotton J.A."/>
            <person name="Lilley C.J."/>
            <person name="Jones L.M."/>
            <person name="Kikuchi T."/>
            <person name="Reid A.J."/>
            <person name="Thorpe P."/>
            <person name="Tsai I.J."/>
            <person name="Beasley H."/>
            <person name="Blok V."/>
            <person name="Cock P.J.A."/>
            <person name="Van den Akker S.E."/>
            <person name="Holroyd N."/>
            <person name="Hunt M."/>
            <person name="Mantelin S."/>
            <person name="Naghra H."/>
            <person name="Pain A."/>
            <person name="Palomares-Rius J.E."/>
            <person name="Zarowiecki M."/>
            <person name="Berriman M."/>
            <person name="Jones J.T."/>
            <person name="Urwin P.E."/>
        </authorList>
    </citation>
    <scope>NUCLEOTIDE SEQUENCE [LARGE SCALE GENOMIC DNA]</scope>
    <source>
        <strain evidence="1">Lindley</strain>
    </source>
</reference>
<dbReference type="AlphaFoldDB" id="A0A183BLQ0"/>
<dbReference type="WBParaSite" id="GPLIN_000153500">
    <property type="protein sequence ID" value="GPLIN_000153500"/>
    <property type="gene ID" value="GPLIN_000153500"/>
</dbReference>
<protein>
    <submittedName>
        <fullName evidence="2">Uncharacterized protein</fullName>
    </submittedName>
</protein>
<keyword evidence="1" id="KW-1185">Reference proteome</keyword>
<evidence type="ECO:0000313" key="2">
    <source>
        <dbReference type="WBParaSite" id="GPLIN_000153500"/>
    </source>
</evidence>
<name>A0A183BLQ0_GLOPA</name>
<dbReference type="Proteomes" id="UP000050741">
    <property type="component" value="Unassembled WGS sequence"/>
</dbReference>